<dbReference type="EMBL" id="VDCH01000001">
    <property type="protein sequence ID" value="TNJ40399.1"/>
    <property type="molecule type" value="Genomic_DNA"/>
</dbReference>
<dbReference type="PANTHER" id="PTHR43222">
    <property type="entry name" value="NUDIX HYDROLASE 23"/>
    <property type="match status" value="1"/>
</dbReference>
<dbReference type="Proteomes" id="UP000308271">
    <property type="component" value="Unassembled WGS sequence"/>
</dbReference>
<evidence type="ECO:0000256" key="2">
    <source>
        <dbReference type="ARBA" id="ARBA00022801"/>
    </source>
</evidence>
<proteinExistence type="predicted"/>
<dbReference type="AlphaFoldDB" id="A0A5C4SBU1"/>
<keyword evidence="6" id="KW-1185">Reference proteome</keyword>
<dbReference type="OrthoDB" id="9786141at2"/>
<comment type="caution">
    <text evidence="5">The sequence shown here is derived from an EMBL/GenBank/DDBJ whole genome shotgun (WGS) entry which is preliminary data.</text>
</comment>
<evidence type="ECO:0000256" key="1">
    <source>
        <dbReference type="ARBA" id="ARBA00001946"/>
    </source>
</evidence>
<evidence type="ECO:0000313" key="5">
    <source>
        <dbReference type="EMBL" id="TNJ40399.1"/>
    </source>
</evidence>
<gene>
    <name evidence="5" type="ORF">FGF66_01200</name>
</gene>
<evidence type="ECO:0000259" key="4">
    <source>
        <dbReference type="PROSITE" id="PS51462"/>
    </source>
</evidence>
<dbReference type="Pfam" id="PF00293">
    <property type="entry name" value="NUDIX"/>
    <property type="match status" value="1"/>
</dbReference>
<sequence>MKRAGTSIILQNHRNEVLLFLRDDKPEIPYPNLWDIPGGHFEAGETPEACIMREMIEEIETDVSTCRRHSIYDFPDRIEYVFLMDFEADADAIPLHEGQCLRWFAEEEIPWDNLAFGFDLVLRDYFAGRQRWDKDSECQC</sequence>
<dbReference type="InterPro" id="IPR020476">
    <property type="entry name" value="Nudix_hydrolase"/>
</dbReference>
<feature type="domain" description="Nudix hydrolase" evidence="4">
    <location>
        <begin position="1"/>
        <end position="126"/>
    </location>
</feature>
<evidence type="ECO:0000313" key="6">
    <source>
        <dbReference type="Proteomes" id="UP000308271"/>
    </source>
</evidence>
<comment type="cofactor">
    <cofactor evidence="1">
        <name>Mg(2+)</name>
        <dbReference type="ChEBI" id="CHEBI:18420"/>
    </cofactor>
</comment>
<dbReference type="PRINTS" id="PR00502">
    <property type="entry name" value="NUDIXFAMILY"/>
</dbReference>
<dbReference type="Gene3D" id="3.90.79.10">
    <property type="entry name" value="Nucleoside Triphosphate Pyrophosphohydrolase"/>
    <property type="match status" value="1"/>
</dbReference>
<evidence type="ECO:0000256" key="3">
    <source>
        <dbReference type="ARBA" id="ARBA00022842"/>
    </source>
</evidence>
<dbReference type="PANTHER" id="PTHR43222:SF2">
    <property type="entry name" value="NUDIX HYDROLASE 23, CHLOROPLASTIC"/>
    <property type="match status" value="1"/>
</dbReference>
<dbReference type="InterPro" id="IPR000086">
    <property type="entry name" value="NUDIX_hydrolase_dom"/>
</dbReference>
<accession>A0A5C4SBU1</accession>
<name>A0A5C4SBU1_CHLTI</name>
<organism evidence="5 6">
    <name type="scientific">Chlorobaculum thiosulfatiphilum</name>
    <name type="common">Chlorobium limicola f.sp. thiosulfatophilum</name>
    <dbReference type="NCBI Taxonomy" id="115852"/>
    <lineage>
        <taxon>Bacteria</taxon>
        <taxon>Pseudomonadati</taxon>
        <taxon>Chlorobiota</taxon>
        <taxon>Chlorobiia</taxon>
        <taxon>Chlorobiales</taxon>
        <taxon>Chlorobiaceae</taxon>
        <taxon>Chlorobaculum</taxon>
    </lineage>
</organism>
<dbReference type="InterPro" id="IPR015797">
    <property type="entry name" value="NUDIX_hydrolase-like_dom_sf"/>
</dbReference>
<dbReference type="PROSITE" id="PS51462">
    <property type="entry name" value="NUDIX"/>
    <property type="match status" value="1"/>
</dbReference>
<reference evidence="5 6" key="1">
    <citation type="submission" date="2019-05" db="EMBL/GenBank/DDBJ databases">
        <title>Draft Whole-Genome sequence of the green sulfur bacterium Chlorobaculum thiosulfatiphilum DSM 249.</title>
        <authorList>
            <person name="Meyer T.E."/>
            <person name="Kyndt J.A."/>
        </authorList>
    </citation>
    <scope>NUCLEOTIDE SEQUENCE [LARGE SCALE GENOMIC DNA]</scope>
    <source>
        <strain evidence="5 6">DSM 249</strain>
    </source>
</reference>
<keyword evidence="3" id="KW-0460">Magnesium</keyword>
<keyword evidence="2" id="KW-0378">Hydrolase</keyword>
<dbReference type="RefSeq" id="WP_139455869.1">
    <property type="nucleotide sequence ID" value="NZ_VDCH01000001.1"/>
</dbReference>
<protein>
    <submittedName>
        <fullName evidence="5">NUDIX domain-containing protein</fullName>
    </submittedName>
</protein>
<dbReference type="CDD" id="cd18882">
    <property type="entry name" value="NUDIX_Hydrolase"/>
    <property type="match status" value="1"/>
</dbReference>
<dbReference type="GO" id="GO:0016787">
    <property type="term" value="F:hydrolase activity"/>
    <property type="evidence" value="ECO:0007669"/>
    <property type="project" value="UniProtKB-KW"/>
</dbReference>
<dbReference type="SUPFAM" id="SSF55811">
    <property type="entry name" value="Nudix"/>
    <property type="match status" value="1"/>
</dbReference>